<accession>A0A1A8PHZ3</accession>
<proteinExistence type="predicted"/>
<organism evidence="1">
    <name type="scientific">Nothobranchius rachovii</name>
    <name type="common">bluefin notho</name>
    <dbReference type="NCBI Taxonomy" id="451742"/>
    <lineage>
        <taxon>Eukaryota</taxon>
        <taxon>Metazoa</taxon>
        <taxon>Chordata</taxon>
        <taxon>Craniata</taxon>
        <taxon>Vertebrata</taxon>
        <taxon>Euteleostomi</taxon>
        <taxon>Actinopterygii</taxon>
        <taxon>Neopterygii</taxon>
        <taxon>Teleostei</taxon>
        <taxon>Neoteleostei</taxon>
        <taxon>Acanthomorphata</taxon>
        <taxon>Ovalentaria</taxon>
        <taxon>Atherinomorphae</taxon>
        <taxon>Cyprinodontiformes</taxon>
        <taxon>Nothobranchiidae</taxon>
        <taxon>Nothobranchius</taxon>
    </lineage>
</organism>
<dbReference type="EMBL" id="HAEH01007049">
    <property type="protein sequence ID" value="SBR80886.1"/>
    <property type="molecule type" value="Transcribed_RNA"/>
</dbReference>
<name>A0A1A8PHZ3_9TELE</name>
<reference evidence="1" key="1">
    <citation type="submission" date="2016-05" db="EMBL/GenBank/DDBJ databases">
        <authorList>
            <person name="Lavstsen T."/>
            <person name="Jespersen J.S."/>
        </authorList>
    </citation>
    <scope>NUCLEOTIDE SEQUENCE</scope>
    <source>
        <tissue evidence="1">Brain</tissue>
    </source>
</reference>
<gene>
    <name evidence="1" type="primary">Nfu_g_1_003109</name>
</gene>
<sequence>LRQKLVVPKSDCLKTHLLRTLFHSPLWPTTCHSRVCKQQILS</sequence>
<feature type="non-terminal residue" evidence="1">
    <location>
        <position position="1"/>
    </location>
</feature>
<dbReference type="AlphaFoldDB" id="A0A1A8PHZ3"/>
<reference evidence="1" key="2">
    <citation type="submission" date="2016-06" db="EMBL/GenBank/DDBJ databases">
        <title>The genome of a short-lived fish provides insights into sex chromosome evolution and the genetic control of aging.</title>
        <authorList>
            <person name="Reichwald K."/>
            <person name="Felder M."/>
            <person name="Petzold A."/>
            <person name="Koch P."/>
            <person name="Groth M."/>
            <person name="Platzer M."/>
        </authorList>
    </citation>
    <scope>NUCLEOTIDE SEQUENCE</scope>
    <source>
        <tissue evidence="1">Brain</tissue>
    </source>
</reference>
<evidence type="ECO:0000313" key="1">
    <source>
        <dbReference type="EMBL" id="SBR80886.1"/>
    </source>
</evidence>
<protein>
    <submittedName>
        <fullName evidence="1">Uncharacterized protein</fullName>
    </submittedName>
</protein>